<dbReference type="Gene3D" id="3.55.50.30">
    <property type="match status" value="1"/>
</dbReference>
<comment type="caution">
    <text evidence="4">The sequence shown here is derived from an EMBL/GenBank/DDBJ whole genome shotgun (WGS) entry which is preliminary data.</text>
</comment>
<protein>
    <submittedName>
        <fullName evidence="4">TonB-linked SusC/RagA family outer membrane protein</fullName>
    </submittedName>
</protein>
<organism evidence="4 5">
    <name type="scientific">Butyricimonas faecihominis</name>
    <dbReference type="NCBI Taxonomy" id="1472416"/>
    <lineage>
        <taxon>Bacteria</taxon>
        <taxon>Pseudomonadati</taxon>
        <taxon>Bacteroidota</taxon>
        <taxon>Bacteroidia</taxon>
        <taxon>Bacteroidales</taxon>
        <taxon>Odoribacteraceae</taxon>
        <taxon>Butyricimonas</taxon>
    </lineage>
</organism>
<keyword evidence="5" id="KW-1185">Reference proteome</keyword>
<comment type="subcellular location">
    <subcellularLocation>
        <location evidence="1">Cell outer membrane</location>
        <topology evidence="1">Multi-pass membrane protein</topology>
    </subcellularLocation>
</comment>
<dbReference type="NCBIfam" id="TIGR04057">
    <property type="entry name" value="SusC_RagA_signa"/>
    <property type="match status" value="1"/>
</dbReference>
<dbReference type="GO" id="GO:0009279">
    <property type="term" value="C:cell outer membrane"/>
    <property type="evidence" value="ECO:0007669"/>
    <property type="project" value="UniProtKB-SubCell"/>
</dbReference>
<evidence type="ECO:0000313" key="5">
    <source>
        <dbReference type="Proteomes" id="UP000546007"/>
    </source>
</evidence>
<dbReference type="SUPFAM" id="SSF49464">
    <property type="entry name" value="Carboxypeptidase regulatory domain-like"/>
    <property type="match status" value="1"/>
</dbReference>
<reference evidence="4 5" key="1">
    <citation type="submission" date="2020-08" db="EMBL/GenBank/DDBJ databases">
        <title>Genomic Encyclopedia of Type Strains, Phase IV (KMG-IV): sequencing the most valuable type-strain genomes for metagenomic binning, comparative biology and taxonomic classification.</title>
        <authorList>
            <person name="Goeker M."/>
        </authorList>
    </citation>
    <scope>NUCLEOTIDE SEQUENCE [LARGE SCALE GENOMIC DNA]</scope>
    <source>
        <strain evidence="4 5">DSM 105721</strain>
    </source>
</reference>
<evidence type="ECO:0000256" key="1">
    <source>
        <dbReference type="PROSITE-ProRule" id="PRU01360"/>
    </source>
</evidence>
<keyword evidence="2" id="KW-0175">Coiled coil</keyword>
<dbReference type="InterPro" id="IPR023996">
    <property type="entry name" value="TonB-dep_OMP_SusC/RagA"/>
</dbReference>
<dbReference type="NCBIfam" id="TIGR04056">
    <property type="entry name" value="OMP_RagA_SusC"/>
    <property type="match status" value="1"/>
</dbReference>
<evidence type="ECO:0000313" key="4">
    <source>
        <dbReference type="EMBL" id="MBB4027381.1"/>
    </source>
</evidence>
<dbReference type="Pfam" id="PF07715">
    <property type="entry name" value="Plug"/>
    <property type="match status" value="1"/>
</dbReference>
<sequence>MKKNPPNVWVRPHCVRKMLQVMKLALLFVVLFFTSASAFTQRVSLSVKAETTLNEVLKQVKDQTGVRILYDAGKMKRVPCREMKITDMEIAEALKQILKDTRFEFFEEGGVFIVREASLQQAKVIRLVGKVTDEKKQPLPGVTVQLKGFSVGTATNGEGRYQLSIPNAPEKFSLVFSFVGMVSQEIVYAGKDTIDVVMKEDVETLDDVVVTGYMTLDKSKYVGAINKVYARDIMIPGESTIDQMLQGVIPGMAVRITSGMVGSTPKIRIRGTSTLLGSQDPVWVVDGVIQRDPLPISETDASLSSDLDNLRDIAANAISWLNPSDIESLTVLKDASATVIYGSKAANGVIVINTKKAQSGSASFSYSGSFSIGQRPRYGLYNQMNSRELMEFSKEMYEDRVRYPSAILPIGYAGLVQKLTNKEITHEQLETEYNKMANNNTDWFDLLFRNSFNHKHNLSITGGSEKIASRASIGITEEKGEAKGNEGKTFTGSSNTVLQLIPNLRISLNLNGSYREMFGFAYGVSPFSYAYNTARTIPLRNEDGTLYYHEKWGGSSTAISGKSWYGYNILNEINNTGNENRSKMVSSSLDVSWKILPYLEYQGLVSYTVSSSEVKSYATEYSNYITSLRGYEVGEVTANSNEEKMTQLPFGGLLVTENATTNTWSVRNSLVFNKLFKEVHSVTLQVGFEVSSNTATGSRNTRYGYLRYRGEAFASVPTTYTTVYNAVAQQNPLLNTMRTASSVTNRENNYVSEFLTAVYSFDNRYVVNFNARLDASNRFGQDKNDRFEPTWSIGAKWRVGSESFARNWNWMESLDISGSYGYQGNSVEEVSPYLIASDGGLSQFYNQYTLNIKYLPYEKLGWEKTKSWNASVDLSFLKGRMNVVFNAYGKKSDVIASRQVPGENGMLNSRIFGTEMDNKGYEVTVNFIPVRTQDWTWSFSVNTGKVTNEISDNERVNKLEDFLDGSAVLNGKSYNSFYSFRYKELSQENGEPLFHNMDIEKTNDFTEFLVRSGNFDSDFTGGFNTQVRYKRLSFTMQFAMQFGGQDRLPELYTGTLKGVPGPQENVSRQLKKRWRKAGDQTNIPAVPNYNSASSFGYVMLPVLSGTSSMTPYAMYSQSDLRVADTDLIRCRQISLTYSVGESILRVLHLKYASISWSMSNPFMIAFDKAWKGLDPETKDWPARRTTSLSLNVTF</sequence>
<dbReference type="AlphaFoldDB" id="A0A7W6MZV9"/>
<accession>A0A7W6MZV9</accession>
<evidence type="ECO:0000259" key="3">
    <source>
        <dbReference type="Pfam" id="PF07715"/>
    </source>
</evidence>
<keyword evidence="1" id="KW-0998">Cell outer membrane</keyword>
<feature type="coiled-coil region" evidence="2">
    <location>
        <begin position="412"/>
        <end position="439"/>
    </location>
</feature>
<comment type="similarity">
    <text evidence="1">Belongs to the TonB-dependent receptor family.</text>
</comment>
<dbReference type="EMBL" id="JACIES010000009">
    <property type="protein sequence ID" value="MBB4027381.1"/>
    <property type="molecule type" value="Genomic_DNA"/>
</dbReference>
<dbReference type="InterPro" id="IPR008969">
    <property type="entry name" value="CarboxyPept-like_regulatory"/>
</dbReference>
<dbReference type="InterPro" id="IPR023997">
    <property type="entry name" value="TonB-dep_OMP_SusC/RagA_CS"/>
</dbReference>
<evidence type="ECO:0000256" key="2">
    <source>
        <dbReference type="SAM" id="Coils"/>
    </source>
</evidence>
<dbReference type="PROSITE" id="PS52016">
    <property type="entry name" value="TONB_DEPENDENT_REC_3"/>
    <property type="match status" value="1"/>
</dbReference>
<dbReference type="RefSeq" id="WP_229783001.1">
    <property type="nucleotide sequence ID" value="NZ_AP028155.1"/>
</dbReference>
<keyword evidence="1" id="KW-1134">Transmembrane beta strand</keyword>
<keyword evidence="1" id="KW-0812">Transmembrane</keyword>
<dbReference type="GeneID" id="93102941"/>
<dbReference type="Proteomes" id="UP000546007">
    <property type="component" value="Unassembled WGS sequence"/>
</dbReference>
<dbReference type="SUPFAM" id="SSF56935">
    <property type="entry name" value="Porins"/>
    <property type="match status" value="1"/>
</dbReference>
<dbReference type="Gene3D" id="2.170.130.10">
    <property type="entry name" value="TonB-dependent receptor, plug domain"/>
    <property type="match status" value="1"/>
</dbReference>
<dbReference type="Gene3D" id="2.60.40.1120">
    <property type="entry name" value="Carboxypeptidase-like, regulatory domain"/>
    <property type="match status" value="1"/>
</dbReference>
<dbReference type="InterPro" id="IPR039426">
    <property type="entry name" value="TonB-dep_rcpt-like"/>
</dbReference>
<dbReference type="InterPro" id="IPR012910">
    <property type="entry name" value="Plug_dom"/>
</dbReference>
<gene>
    <name evidence="4" type="ORF">GGR14_003191</name>
</gene>
<name>A0A7W6MZV9_9BACT</name>
<keyword evidence="1" id="KW-0813">Transport</keyword>
<feature type="domain" description="TonB-dependent receptor plug" evidence="3">
    <location>
        <begin position="219"/>
        <end position="349"/>
    </location>
</feature>
<dbReference type="Pfam" id="PF13715">
    <property type="entry name" value="CarbopepD_reg_2"/>
    <property type="match status" value="1"/>
</dbReference>
<keyword evidence="1" id="KW-0472">Membrane</keyword>
<proteinExistence type="inferred from homology"/>
<dbReference type="InterPro" id="IPR037066">
    <property type="entry name" value="Plug_dom_sf"/>
</dbReference>